<dbReference type="InterPro" id="IPR055140">
    <property type="entry name" value="Thiolase_C_2"/>
</dbReference>
<dbReference type="PIRSF" id="PIRSF000429">
    <property type="entry name" value="Ac-CoA_Ac_transf"/>
    <property type="match status" value="1"/>
</dbReference>
<protein>
    <submittedName>
        <fullName evidence="4">Acetyl-CoA acetyltransferase</fullName>
    </submittedName>
</protein>
<sequence length="410" mass="44442">MPDLYLLKKILALTLLLQSQVKVLSRIVLSKSMVAIVGASLTKFGKRSEDIFTLTKESSSPLVRKFREEIDFVLVSNSYSGEFNSISGLNNLVTTYLSLDYVPSLRVDNTSGSGGTSLLVAKSLLDSRVARVVLVIGVEKMSTKGTREVTSVISSLLPPRERSLGISVPSLASIMTKIYMKKYGATRESIAQVAVKNHRNGARNPYAHVRKEVSLEEVLSSPLIAEPLRQYEFCPISDGSASLLLVRDEEAESFTDRPVYLRGIGTASDSSHVSSREDILEMRAVREAGRQAMRQARVDKVDFAELHDMATILEIVEAEALGLLERGKGWAQTWEGITEVDGEMPINTSGGLNSKGHPIGASGVAQAVEAFLQIRGEAGERQVKGARFGLAMSMAGFGNSATVSVFGDEP</sequence>
<evidence type="ECO:0000256" key="1">
    <source>
        <dbReference type="ARBA" id="ARBA00023229"/>
    </source>
</evidence>
<name>H2C1A1_9CREN</name>
<feature type="domain" description="Thiolase C-terminal" evidence="3">
    <location>
        <begin position="265"/>
        <end position="407"/>
    </location>
</feature>
<dbReference type="CDD" id="cd00829">
    <property type="entry name" value="SCP-x_thiolase"/>
    <property type="match status" value="1"/>
</dbReference>
<keyword evidence="5" id="KW-1185">Reference proteome</keyword>
<evidence type="ECO:0000259" key="3">
    <source>
        <dbReference type="Pfam" id="PF22691"/>
    </source>
</evidence>
<dbReference type="Pfam" id="PF22691">
    <property type="entry name" value="Thiolase_C_1"/>
    <property type="match status" value="1"/>
</dbReference>
<gene>
    <name evidence="4" type="ORF">MetMK1DRAFT_00005240</name>
</gene>
<dbReference type="SUPFAM" id="SSF53901">
    <property type="entry name" value="Thiolase-like"/>
    <property type="match status" value="2"/>
</dbReference>
<feature type="domain" description="Thiolase N-terminal" evidence="2">
    <location>
        <begin position="34"/>
        <end position="248"/>
    </location>
</feature>
<dbReference type="GO" id="GO:0008299">
    <property type="term" value="P:isoprenoid biosynthetic process"/>
    <property type="evidence" value="ECO:0007669"/>
    <property type="project" value="UniProtKB-KW"/>
</dbReference>
<dbReference type="PANTHER" id="PTHR42870">
    <property type="entry name" value="ACETYL-COA C-ACETYLTRANSFERASE"/>
    <property type="match status" value="1"/>
</dbReference>
<proteinExistence type="predicted"/>
<reference evidence="4 5" key="1">
    <citation type="submission" date="2012-01" db="EMBL/GenBank/DDBJ databases">
        <title>Improved High-Quality Draft sequence of Metallosphaera yellowstonensis MK1.</title>
        <authorList>
            <consortium name="US DOE Joint Genome Institute"/>
            <person name="Lucas S."/>
            <person name="Han J."/>
            <person name="Cheng J.-F."/>
            <person name="Goodwin L."/>
            <person name="Pitluck S."/>
            <person name="Peters L."/>
            <person name="Teshima H."/>
            <person name="Detter J.C."/>
            <person name="Han C."/>
            <person name="Tapia R."/>
            <person name="Land M."/>
            <person name="Hauser L."/>
            <person name="Kyrpides N."/>
            <person name="Kozubal M."/>
            <person name="Macur R.E."/>
            <person name="Jay Z."/>
            <person name="Inskeep W."/>
            <person name="Woyke T."/>
        </authorList>
    </citation>
    <scope>NUCLEOTIDE SEQUENCE [LARGE SCALE GENOMIC DNA]</scope>
    <source>
        <strain evidence="4 5">MK1</strain>
    </source>
</reference>
<evidence type="ECO:0000259" key="2">
    <source>
        <dbReference type="Pfam" id="PF00108"/>
    </source>
</evidence>
<dbReference type="eggNOG" id="arCOG01278">
    <property type="taxonomic scope" value="Archaea"/>
</dbReference>
<evidence type="ECO:0000313" key="5">
    <source>
        <dbReference type="Proteomes" id="UP000003980"/>
    </source>
</evidence>
<dbReference type="InterPro" id="IPR016039">
    <property type="entry name" value="Thiolase-like"/>
</dbReference>
<dbReference type="Pfam" id="PF00108">
    <property type="entry name" value="Thiolase_N"/>
    <property type="match status" value="1"/>
</dbReference>
<dbReference type="Proteomes" id="UP000003980">
    <property type="component" value="Unassembled WGS sequence"/>
</dbReference>
<organism evidence="4 5">
    <name type="scientific">Metallosphaera yellowstonensis MK1</name>
    <dbReference type="NCBI Taxonomy" id="671065"/>
    <lineage>
        <taxon>Archaea</taxon>
        <taxon>Thermoproteota</taxon>
        <taxon>Thermoprotei</taxon>
        <taxon>Sulfolobales</taxon>
        <taxon>Sulfolobaceae</taxon>
        <taxon>Metallosphaera</taxon>
    </lineage>
</organism>
<dbReference type="HOGENOM" id="CLU_035425_4_0_2"/>
<dbReference type="STRING" id="671065.MetMK1DRAFT_00005240"/>
<dbReference type="EMBL" id="JH597761">
    <property type="protein sequence ID" value="EHP70022.1"/>
    <property type="molecule type" value="Genomic_DNA"/>
</dbReference>
<keyword evidence="1" id="KW-0414">Isoprene biosynthesis</keyword>
<dbReference type="InterPro" id="IPR020616">
    <property type="entry name" value="Thiolase_N"/>
</dbReference>
<keyword evidence="4" id="KW-0808">Transferase</keyword>
<dbReference type="Gene3D" id="3.40.47.10">
    <property type="match status" value="1"/>
</dbReference>
<accession>H2C1A1</accession>
<dbReference type="AlphaFoldDB" id="H2C1A1"/>
<dbReference type="InterPro" id="IPR002155">
    <property type="entry name" value="Thiolase"/>
</dbReference>
<dbReference type="PANTHER" id="PTHR42870:SF1">
    <property type="entry name" value="NON-SPECIFIC LIPID-TRANSFER PROTEIN-LIKE 2"/>
    <property type="match status" value="1"/>
</dbReference>
<dbReference type="GO" id="GO:0016747">
    <property type="term" value="F:acyltransferase activity, transferring groups other than amino-acyl groups"/>
    <property type="evidence" value="ECO:0007669"/>
    <property type="project" value="InterPro"/>
</dbReference>
<evidence type="ECO:0000313" key="4">
    <source>
        <dbReference type="EMBL" id="EHP70022.1"/>
    </source>
</evidence>